<accession>A0A1R3VFX9</accession>
<evidence type="ECO:0000313" key="2">
    <source>
        <dbReference type="EMBL" id="SIT57735.1"/>
    </source>
</evidence>
<dbReference type="SUPFAM" id="SSF52833">
    <property type="entry name" value="Thioredoxin-like"/>
    <property type="match status" value="1"/>
</dbReference>
<evidence type="ECO:0008006" key="4">
    <source>
        <dbReference type="Google" id="ProtNLM"/>
    </source>
</evidence>
<proteinExistence type="predicted"/>
<feature type="chain" id="PRO_5012119423" description="DUF1223 domain-containing protein" evidence="1">
    <location>
        <begin position="31"/>
        <end position="269"/>
    </location>
</feature>
<evidence type="ECO:0000256" key="1">
    <source>
        <dbReference type="SAM" id="SignalP"/>
    </source>
</evidence>
<dbReference type="InterPro" id="IPR010634">
    <property type="entry name" value="DUF1223"/>
</dbReference>
<feature type="signal peptide" evidence="1">
    <location>
        <begin position="1"/>
        <end position="30"/>
    </location>
</feature>
<dbReference type="InterPro" id="IPR036249">
    <property type="entry name" value="Thioredoxin-like_sf"/>
</dbReference>
<gene>
    <name evidence="2" type="ORF">BQ8794_40334</name>
</gene>
<dbReference type="STRING" id="1631249.BQ8794_40334"/>
<dbReference type="Proteomes" id="UP000188388">
    <property type="component" value="Unassembled WGS sequence"/>
</dbReference>
<evidence type="ECO:0000313" key="3">
    <source>
        <dbReference type="Proteomes" id="UP000188388"/>
    </source>
</evidence>
<reference evidence="3" key="1">
    <citation type="submission" date="2017-01" db="EMBL/GenBank/DDBJ databases">
        <authorList>
            <person name="Brunel B."/>
        </authorList>
    </citation>
    <scope>NUCLEOTIDE SEQUENCE [LARGE SCALE GENOMIC DNA]</scope>
</reference>
<dbReference type="Pfam" id="PF06764">
    <property type="entry name" value="DUF1223"/>
    <property type="match status" value="1"/>
</dbReference>
<dbReference type="RefSeq" id="WP_077380935.1">
    <property type="nucleotide sequence ID" value="NZ_FTPD01000034.1"/>
</dbReference>
<dbReference type="PANTHER" id="PTHR36057">
    <property type="match status" value="1"/>
</dbReference>
<keyword evidence="3" id="KW-1185">Reference proteome</keyword>
<protein>
    <recommendedName>
        <fullName evidence="4">DUF1223 domain-containing protein</fullName>
    </recommendedName>
</protein>
<dbReference type="PANTHER" id="PTHR36057:SF1">
    <property type="entry name" value="LIPOPROTEIN LIPID ATTACHMENT SITE-LIKE PROTEIN, PUTATIVE (DUF1223)-RELATED"/>
    <property type="match status" value="1"/>
</dbReference>
<name>A0A1R3VFX9_9HYPH</name>
<dbReference type="AlphaFoldDB" id="A0A1R3VFX9"/>
<dbReference type="EMBL" id="FTPD01000034">
    <property type="protein sequence ID" value="SIT57735.1"/>
    <property type="molecule type" value="Genomic_DNA"/>
</dbReference>
<organism evidence="2 3">
    <name type="scientific">Mesorhizobium prunaredense</name>
    <dbReference type="NCBI Taxonomy" id="1631249"/>
    <lineage>
        <taxon>Bacteria</taxon>
        <taxon>Pseudomonadati</taxon>
        <taxon>Pseudomonadota</taxon>
        <taxon>Alphaproteobacteria</taxon>
        <taxon>Hyphomicrobiales</taxon>
        <taxon>Phyllobacteriaceae</taxon>
        <taxon>Mesorhizobium</taxon>
    </lineage>
</organism>
<keyword evidence="1" id="KW-0732">Signal</keyword>
<sequence>MTPRRPLRLAVFALALSVLAGAGLAGKALAGNALAGEADRSQTDKPLVGQPLGVVELFTSQGCSSCLPADAFFAELAAKENIVALAYHVDYWDYLGWKDTLSRKENTERQYEYMRAFGSRSVYTPQAVINGRSHVNGARREEVDGALARMGRSGEGMQVGIKVSRTSDRVIIDAGDAGSGPSDAHVVIVYFDPPQTIKIGKGENTGRSMTYWNAVSGIQTAGMWHGKAQRYELPMSVIAKKGGCAVLLQSVGKDGMPGPILGAALIHKP</sequence>